<dbReference type="InterPro" id="IPR001650">
    <property type="entry name" value="Helicase_C-like"/>
</dbReference>
<sequence length="823" mass="96441">MIFYSHIDRDNNNNITAKRELGQHLINVASTVKDIIANSYVENRERLSDIGWIVGLCHDFGKFTTYFQDYLLENTKLGQKKNHGFISALFSSYQIKHLFKDKEYMPLFVYFMVLHHHGDLKNLDVDLILSKESEYNTDLKEKLDITRLQVEDMTRNIGDIKDVYRKLDPSVDVGGFLQDWEDFYDELNRLKFKYINSKRITVDMRIKYSIYMLFIYSALIDSDKREAGRVGSVERKKIPAYVIDRYRHANFSDKHDEPMAWIRDEIYDSVNKNIKGLDLNKHILTITAPTGSGKTITGFSAAVNLRDRINSEKGYTPRIVYALPFTSIIDQNYDTIHKILEGIDDFKENENLYIIKHHHLADVKYMEDDKERPVDESLALIEAWESEIVVTTFIQFFYTLIGYRNRMLKKYHNIAGSIVILDEVQNIPMEYWGDVGKVLKYTSEILNMYIILMTATKPLIFGEGEYVELVDTPDKYFKGLDRVSLLPNMKEMDIESFTEEIVQNYDPYKSYMIVMNTIVSSIEVFEKLKEKMKDRYKENMPEFIYLSANIVPYRRKRKLEEVKRKLKAGKKLFIVSTQVVEAGVDIDLDVVIRDIGPFDSIMQVAGRCNRENGPQKGKVFVYNLIRDSGRYYYEHIYGKVHCFTTREILKDEREINEGSFLGMIEAYFEKARERTASVNGALVKAIADMRFDDKEKNVKDIEYVSDFELIDELPGYVDVFIETDDDVEVTVDGITKMVKPSDIFNFYKEGVLNTKDMKKKKENYLKIKKYFREFVISVNSRYLPEELEVWHGSNLYRISADALDLYYDDTIGFKRVRDESIFV</sequence>
<evidence type="ECO:0000256" key="4">
    <source>
        <dbReference type="ARBA" id="ARBA00022723"/>
    </source>
</evidence>
<dbReference type="GO" id="GO:0043138">
    <property type="term" value="F:3'-5' DNA helicase activity"/>
    <property type="evidence" value="ECO:0007669"/>
    <property type="project" value="TreeGrafter"/>
</dbReference>
<evidence type="ECO:0000259" key="10">
    <source>
        <dbReference type="PROSITE" id="PS51192"/>
    </source>
</evidence>
<dbReference type="SMART" id="SM00490">
    <property type="entry name" value="HELICc"/>
    <property type="match status" value="1"/>
</dbReference>
<dbReference type="InterPro" id="IPR014001">
    <property type="entry name" value="Helicase_ATP-bd"/>
</dbReference>
<evidence type="ECO:0000256" key="1">
    <source>
        <dbReference type="ARBA" id="ARBA00006847"/>
    </source>
</evidence>
<gene>
    <name evidence="12" type="primary">cas3</name>
    <name evidence="12" type="ORF">FWJ32_04290</name>
</gene>
<evidence type="ECO:0000256" key="9">
    <source>
        <dbReference type="ARBA" id="ARBA00023118"/>
    </source>
</evidence>
<dbReference type="GO" id="GO:0005524">
    <property type="term" value="F:ATP binding"/>
    <property type="evidence" value="ECO:0007669"/>
    <property type="project" value="UniProtKB-KW"/>
</dbReference>
<evidence type="ECO:0000256" key="2">
    <source>
        <dbReference type="ARBA" id="ARBA00009046"/>
    </source>
</evidence>
<dbReference type="NCBIfam" id="TIGR01596">
    <property type="entry name" value="cas3_HD"/>
    <property type="match status" value="1"/>
</dbReference>
<keyword evidence="4" id="KW-0479">Metal-binding</keyword>
<dbReference type="GO" id="GO:0046872">
    <property type="term" value="F:metal ion binding"/>
    <property type="evidence" value="ECO:0007669"/>
    <property type="project" value="UniProtKB-KW"/>
</dbReference>
<dbReference type="NCBIfam" id="TIGR01587">
    <property type="entry name" value="cas3_core"/>
    <property type="match status" value="1"/>
</dbReference>
<protein>
    <submittedName>
        <fullName evidence="12">CRISPR-associated helicase Cas3</fullName>
    </submittedName>
</protein>
<keyword evidence="8" id="KW-0067">ATP-binding</keyword>
<feature type="domain" description="HD Cas3-type" evidence="11">
    <location>
        <begin position="14"/>
        <end position="225"/>
    </location>
</feature>
<dbReference type="SUPFAM" id="SSF52540">
    <property type="entry name" value="P-loop containing nucleoside triphosphate hydrolases"/>
    <property type="match status" value="1"/>
</dbReference>
<dbReference type="GO" id="GO:0036297">
    <property type="term" value="P:interstrand cross-link repair"/>
    <property type="evidence" value="ECO:0007669"/>
    <property type="project" value="TreeGrafter"/>
</dbReference>
<keyword evidence="9" id="KW-0051">Antiviral defense</keyword>
<dbReference type="Gene3D" id="1.10.3210.30">
    <property type="match status" value="1"/>
</dbReference>
<keyword evidence="13" id="KW-1185">Reference proteome</keyword>
<dbReference type="EMBL" id="VTPS01000004">
    <property type="protein sequence ID" value="TZE82824.1"/>
    <property type="molecule type" value="Genomic_DNA"/>
</dbReference>
<comment type="similarity">
    <text evidence="1">In the N-terminal section; belongs to the CRISPR-associated nuclease Cas3-HD family.</text>
</comment>
<dbReference type="InterPro" id="IPR006474">
    <property type="entry name" value="Helicase_Cas3_CRISPR-ass_core"/>
</dbReference>
<dbReference type="GO" id="GO:0051607">
    <property type="term" value="P:defense response to virus"/>
    <property type="evidence" value="ECO:0007669"/>
    <property type="project" value="UniProtKB-KW"/>
</dbReference>
<evidence type="ECO:0000256" key="5">
    <source>
        <dbReference type="ARBA" id="ARBA00022741"/>
    </source>
</evidence>
<reference evidence="12 13" key="1">
    <citation type="submission" date="2019-08" db="EMBL/GenBank/DDBJ databases">
        <title>Calorimonas adulescens gen. nov., sp. nov., an anaerobic thermophilic bacterium from Sakhalin hot spring.</title>
        <authorList>
            <person name="Khomyakova M.A."/>
            <person name="Merkel A.Y."/>
            <person name="Novikov A."/>
            <person name="Bonch-Osmolovskaya E.A."/>
            <person name="Slobodkin A.I."/>
        </authorList>
    </citation>
    <scope>NUCLEOTIDE SEQUENCE [LARGE SCALE GENOMIC DNA]</scope>
    <source>
        <strain evidence="12 13">A05MB</strain>
    </source>
</reference>
<dbReference type="InterPro" id="IPR038257">
    <property type="entry name" value="CRISPR-assoc_Cas3_HD_sf"/>
</dbReference>
<dbReference type="GO" id="GO:0016787">
    <property type="term" value="F:hydrolase activity"/>
    <property type="evidence" value="ECO:0007669"/>
    <property type="project" value="UniProtKB-KW"/>
</dbReference>
<dbReference type="Gene3D" id="3.40.50.300">
    <property type="entry name" value="P-loop containing nucleotide triphosphate hydrolases"/>
    <property type="match status" value="2"/>
</dbReference>
<dbReference type="InterPro" id="IPR011545">
    <property type="entry name" value="DEAD/DEAH_box_helicase_dom"/>
</dbReference>
<keyword evidence="6" id="KW-0378">Hydrolase</keyword>
<accession>A0A5D8QF63</accession>
<dbReference type="CDD" id="cd09641">
    <property type="entry name" value="Cas3''_I"/>
    <property type="match status" value="1"/>
</dbReference>
<dbReference type="RefSeq" id="WP_149544738.1">
    <property type="nucleotide sequence ID" value="NZ_VTPS01000004.1"/>
</dbReference>
<dbReference type="Pfam" id="PF00270">
    <property type="entry name" value="DEAD"/>
    <property type="match status" value="1"/>
</dbReference>
<dbReference type="InterPro" id="IPR054712">
    <property type="entry name" value="Cas3-like_dom"/>
</dbReference>
<dbReference type="InterPro" id="IPR027417">
    <property type="entry name" value="P-loop_NTPase"/>
</dbReference>
<dbReference type="PROSITE" id="PS51192">
    <property type="entry name" value="HELICASE_ATP_BIND_1"/>
    <property type="match status" value="1"/>
</dbReference>
<dbReference type="CDD" id="cd17930">
    <property type="entry name" value="DEXHc_cas3"/>
    <property type="match status" value="1"/>
</dbReference>
<comment type="similarity">
    <text evidence="2">In the central section; belongs to the CRISPR-associated helicase Cas3 family.</text>
</comment>
<organism evidence="12 13">
    <name type="scientific">Calorimonas adulescens</name>
    <dbReference type="NCBI Taxonomy" id="2606906"/>
    <lineage>
        <taxon>Bacteria</taxon>
        <taxon>Bacillati</taxon>
        <taxon>Bacillota</taxon>
        <taxon>Clostridia</taxon>
        <taxon>Thermoanaerobacterales</taxon>
        <taxon>Thermoanaerobacteraceae</taxon>
        <taxon>Calorimonas</taxon>
    </lineage>
</organism>
<evidence type="ECO:0000313" key="13">
    <source>
        <dbReference type="Proteomes" id="UP000322976"/>
    </source>
</evidence>
<dbReference type="PROSITE" id="PS51643">
    <property type="entry name" value="HD_CAS3"/>
    <property type="match status" value="1"/>
</dbReference>
<keyword evidence="7" id="KW-0347">Helicase</keyword>
<keyword evidence="5" id="KW-0547">Nucleotide-binding</keyword>
<dbReference type="Pfam" id="PF22590">
    <property type="entry name" value="Cas3-like_C_2"/>
    <property type="match status" value="1"/>
</dbReference>
<dbReference type="PANTHER" id="PTHR47957">
    <property type="entry name" value="ATP-DEPENDENT HELICASE HRQ1"/>
    <property type="match status" value="1"/>
</dbReference>
<evidence type="ECO:0000313" key="12">
    <source>
        <dbReference type="EMBL" id="TZE82824.1"/>
    </source>
</evidence>
<evidence type="ECO:0000259" key="11">
    <source>
        <dbReference type="PROSITE" id="PS51643"/>
    </source>
</evidence>
<evidence type="ECO:0000256" key="8">
    <source>
        <dbReference type="ARBA" id="ARBA00022840"/>
    </source>
</evidence>
<dbReference type="GO" id="GO:0003676">
    <property type="term" value="F:nucleic acid binding"/>
    <property type="evidence" value="ECO:0007669"/>
    <property type="project" value="InterPro"/>
</dbReference>
<dbReference type="PANTHER" id="PTHR47957:SF3">
    <property type="entry name" value="ATP-DEPENDENT HELICASE HRQ1"/>
    <property type="match status" value="1"/>
</dbReference>
<evidence type="ECO:0000256" key="7">
    <source>
        <dbReference type="ARBA" id="ARBA00022806"/>
    </source>
</evidence>
<evidence type="ECO:0000256" key="6">
    <source>
        <dbReference type="ARBA" id="ARBA00022801"/>
    </source>
</evidence>
<evidence type="ECO:0000256" key="3">
    <source>
        <dbReference type="ARBA" id="ARBA00022722"/>
    </source>
</evidence>
<keyword evidence="3" id="KW-0540">Nuclease</keyword>
<name>A0A5D8QF63_9THEO</name>
<dbReference type="Proteomes" id="UP000322976">
    <property type="component" value="Unassembled WGS sequence"/>
</dbReference>
<dbReference type="GO" id="GO:0004518">
    <property type="term" value="F:nuclease activity"/>
    <property type="evidence" value="ECO:0007669"/>
    <property type="project" value="UniProtKB-KW"/>
</dbReference>
<comment type="caution">
    <text evidence="12">The sequence shown here is derived from an EMBL/GenBank/DDBJ whole genome shotgun (WGS) entry which is preliminary data.</text>
</comment>
<feature type="domain" description="Helicase ATP-binding" evidence="10">
    <location>
        <begin position="275"/>
        <end position="456"/>
    </location>
</feature>
<dbReference type="InterPro" id="IPR006483">
    <property type="entry name" value="CRISPR-assoc_Cas3_HD"/>
</dbReference>
<dbReference type="GO" id="GO:0006289">
    <property type="term" value="P:nucleotide-excision repair"/>
    <property type="evidence" value="ECO:0007669"/>
    <property type="project" value="TreeGrafter"/>
</dbReference>
<dbReference type="AlphaFoldDB" id="A0A5D8QF63"/>
<proteinExistence type="inferred from homology"/>